<keyword evidence="1" id="KW-0732">Signal</keyword>
<dbReference type="RefSeq" id="WP_284343392.1">
    <property type="nucleotide sequence ID" value="NZ_BSNS01000028.1"/>
</dbReference>
<dbReference type="EMBL" id="BSNS01000028">
    <property type="protein sequence ID" value="GLQ57999.1"/>
    <property type="molecule type" value="Genomic_DNA"/>
</dbReference>
<organism evidence="3 4">
    <name type="scientific">Devosia nitrariae</name>
    <dbReference type="NCBI Taxonomy" id="2071872"/>
    <lineage>
        <taxon>Bacteria</taxon>
        <taxon>Pseudomonadati</taxon>
        <taxon>Pseudomonadota</taxon>
        <taxon>Alphaproteobacteria</taxon>
        <taxon>Hyphomicrobiales</taxon>
        <taxon>Devosiaceae</taxon>
        <taxon>Devosia</taxon>
    </lineage>
</organism>
<proteinExistence type="predicted"/>
<protein>
    <recommendedName>
        <fullName evidence="2">Sulfatase-modifying factor enzyme-like domain-containing protein</fullName>
    </recommendedName>
</protein>
<feature type="signal peptide" evidence="1">
    <location>
        <begin position="1"/>
        <end position="27"/>
    </location>
</feature>
<evidence type="ECO:0000313" key="4">
    <source>
        <dbReference type="Proteomes" id="UP001156691"/>
    </source>
</evidence>
<reference evidence="4" key="1">
    <citation type="journal article" date="2019" name="Int. J. Syst. Evol. Microbiol.">
        <title>The Global Catalogue of Microorganisms (GCM) 10K type strain sequencing project: providing services to taxonomists for standard genome sequencing and annotation.</title>
        <authorList>
            <consortium name="The Broad Institute Genomics Platform"/>
            <consortium name="The Broad Institute Genome Sequencing Center for Infectious Disease"/>
            <person name="Wu L."/>
            <person name="Ma J."/>
        </authorList>
    </citation>
    <scope>NUCLEOTIDE SEQUENCE [LARGE SCALE GENOMIC DNA]</scope>
    <source>
        <strain evidence="4">NBRC 112416</strain>
    </source>
</reference>
<dbReference type="PANTHER" id="PTHR23150:SF19">
    <property type="entry name" value="FORMYLGLYCINE-GENERATING ENZYME"/>
    <property type="match status" value="1"/>
</dbReference>
<dbReference type="SUPFAM" id="SSF56436">
    <property type="entry name" value="C-type lectin-like"/>
    <property type="match status" value="1"/>
</dbReference>
<name>A0ABQ5WD25_9HYPH</name>
<feature type="domain" description="Sulfatase-modifying factor enzyme-like" evidence="2">
    <location>
        <begin position="39"/>
        <end position="239"/>
    </location>
</feature>
<dbReference type="InterPro" id="IPR051043">
    <property type="entry name" value="Sulfatase_Mod_Factor_Kinase"/>
</dbReference>
<dbReference type="InterPro" id="IPR016187">
    <property type="entry name" value="CTDL_fold"/>
</dbReference>
<gene>
    <name evidence="3" type="ORF">GCM10010862_52580</name>
</gene>
<dbReference type="PANTHER" id="PTHR23150">
    <property type="entry name" value="SULFATASE MODIFYING FACTOR 1, 2"/>
    <property type="match status" value="1"/>
</dbReference>
<evidence type="ECO:0000259" key="2">
    <source>
        <dbReference type="Pfam" id="PF03781"/>
    </source>
</evidence>
<dbReference type="Pfam" id="PF03781">
    <property type="entry name" value="FGE-sulfatase"/>
    <property type="match status" value="1"/>
</dbReference>
<accession>A0ABQ5WD25</accession>
<evidence type="ECO:0000313" key="3">
    <source>
        <dbReference type="EMBL" id="GLQ57999.1"/>
    </source>
</evidence>
<sequence length="244" mass="26612">MTSTRLNLSGLAGLMVFCLLFPAAVQAQGFSLPRAEIQVSRDCEQCPEMVTLPSGLRMSKHHVTRAQFAAFAQETGFRRNGWGCAWNYPGAIEQADDHPAVCIAYADAIAYLEWLSARTGKTYRLPTVEEYRQAASSGAPTNYWWGEDIGENRANCIACGSPYDGKGTSPVGSFAANPYGIADALGNAWQWTSDCQDSGCQRHALIGGSWSSPPADLRLSKVIWNDPNVPFYTYGLRVVTESEP</sequence>
<comment type="caution">
    <text evidence="3">The sequence shown here is derived from an EMBL/GenBank/DDBJ whole genome shotgun (WGS) entry which is preliminary data.</text>
</comment>
<dbReference type="InterPro" id="IPR042095">
    <property type="entry name" value="SUMF_sf"/>
</dbReference>
<dbReference type="InterPro" id="IPR005532">
    <property type="entry name" value="SUMF_dom"/>
</dbReference>
<dbReference type="Gene3D" id="3.90.1580.10">
    <property type="entry name" value="paralog of FGE (formylglycine-generating enzyme)"/>
    <property type="match status" value="1"/>
</dbReference>
<feature type="chain" id="PRO_5047167015" description="Sulfatase-modifying factor enzyme-like domain-containing protein" evidence="1">
    <location>
        <begin position="28"/>
        <end position="244"/>
    </location>
</feature>
<evidence type="ECO:0000256" key="1">
    <source>
        <dbReference type="SAM" id="SignalP"/>
    </source>
</evidence>
<dbReference type="Proteomes" id="UP001156691">
    <property type="component" value="Unassembled WGS sequence"/>
</dbReference>
<keyword evidence="4" id="KW-1185">Reference proteome</keyword>